<accession>A0A2S1QXH8</accession>
<keyword evidence="3" id="KW-1185">Reference proteome</keyword>
<gene>
    <name evidence="2" type="ORF">HYN59_08325</name>
</gene>
<proteinExistence type="predicted"/>
<evidence type="ECO:0000313" key="3">
    <source>
        <dbReference type="Proteomes" id="UP000244929"/>
    </source>
</evidence>
<evidence type="ECO:0008006" key="4">
    <source>
        <dbReference type="Google" id="ProtNLM"/>
    </source>
</evidence>
<keyword evidence="1" id="KW-0175">Coiled coil</keyword>
<evidence type="ECO:0000256" key="1">
    <source>
        <dbReference type="SAM" id="Coils"/>
    </source>
</evidence>
<reference evidence="2 3" key="1">
    <citation type="submission" date="2018-04" db="EMBL/GenBank/DDBJ databases">
        <title>Genome sequencing of Flavobacterium sp. HYN0059.</title>
        <authorList>
            <person name="Yi H."/>
            <person name="Baek C."/>
        </authorList>
    </citation>
    <scope>NUCLEOTIDE SEQUENCE [LARGE SCALE GENOMIC DNA]</scope>
    <source>
        <strain evidence="2 3">HYN0059</strain>
    </source>
</reference>
<sequence length="386" mass="43727">MNILFLISNDGGNGVGGHYNSLNQVSIEMAREHNVKIVTLGSSSSPVILSNPNFAKHIKVGKGLKSLFTLNAELKSFVKTFTPDVVHCFDTHSLNRILPISALSKYPVVLNKCGGRNPLQGNYQHADAIVVFSKENQEWFIKNKNYDNKDIFIIPNRVRKLDFLDESQRVEQKDPNKITFVRVSRLGGAYEKTLLDSYNLIEELAKRYPVEFIVIGRIQNKTRFEALTKEAVDRKLPVKFITDERAAKGSDFLYLADFVVGTGRSFMEATSLGIPSLTPVENANYPMLVNKENFDELFSTNFSERNKAETKHVDKNLSNIEELIQDKAKYEAAKKDTLDLFTEFFGTGGIVTKYNAVYDYALKKPVKRFSLIRKNLIYIVKFALGK</sequence>
<dbReference type="SUPFAM" id="SSF53756">
    <property type="entry name" value="UDP-Glycosyltransferase/glycogen phosphorylase"/>
    <property type="match status" value="1"/>
</dbReference>
<dbReference type="OrthoDB" id="980849at2"/>
<dbReference type="Proteomes" id="UP000244929">
    <property type="component" value="Chromosome"/>
</dbReference>
<dbReference type="RefSeq" id="WP_108777831.1">
    <property type="nucleotide sequence ID" value="NZ_CP029186.1"/>
</dbReference>
<name>A0A2S1QXH8_9FLAO</name>
<organism evidence="2 3">
    <name type="scientific">Flavobacterium album</name>
    <dbReference type="NCBI Taxonomy" id="2175091"/>
    <lineage>
        <taxon>Bacteria</taxon>
        <taxon>Pseudomonadati</taxon>
        <taxon>Bacteroidota</taxon>
        <taxon>Flavobacteriia</taxon>
        <taxon>Flavobacteriales</taxon>
        <taxon>Flavobacteriaceae</taxon>
        <taxon>Flavobacterium</taxon>
    </lineage>
</organism>
<dbReference type="KEGG" id="falb:HYN59_08325"/>
<dbReference type="EMBL" id="CP029186">
    <property type="protein sequence ID" value="AWH85127.1"/>
    <property type="molecule type" value="Genomic_DNA"/>
</dbReference>
<dbReference type="AlphaFoldDB" id="A0A2S1QXH8"/>
<dbReference type="Gene3D" id="3.40.50.2000">
    <property type="entry name" value="Glycogen Phosphorylase B"/>
    <property type="match status" value="2"/>
</dbReference>
<feature type="coiled-coil region" evidence="1">
    <location>
        <begin position="313"/>
        <end position="340"/>
    </location>
</feature>
<protein>
    <recommendedName>
        <fullName evidence="4">Glycosyltransferase</fullName>
    </recommendedName>
</protein>
<evidence type="ECO:0000313" key="2">
    <source>
        <dbReference type="EMBL" id="AWH85127.1"/>
    </source>
</evidence>